<name>A0ABS7GCE3_9BACT</name>
<comment type="caution">
    <text evidence="1">The sequence shown here is derived from an EMBL/GenBank/DDBJ whole genome shotgun (WGS) entry which is preliminary data.</text>
</comment>
<dbReference type="Proteomes" id="UP000812961">
    <property type="component" value="Unassembled WGS sequence"/>
</dbReference>
<gene>
    <name evidence="1" type="ORF">K1Y79_13495</name>
</gene>
<evidence type="ECO:0000313" key="2">
    <source>
        <dbReference type="Proteomes" id="UP000812961"/>
    </source>
</evidence>
<protein>
    <recommendedName>
        <fullName evidence="3">YD repeat-containing protein</fullName>
    </recommendedName>
</protein>
<organism evidence="1 2">
    <name type="scientific">Chitinophaga rhizophila</name>
    <dbReference type="NCBI Taxonomy" id="2866212"/>
    <lineage>
        <taxon>Bacteria</taxon>
        <taxon>Pseudomonadati</taxon>
        <taxon>Bacteroidota</taxon>
        <taxon>Chitinophagia</taxon>
        <taxon>Chitinophagales</taxon>
        <taxon>Chitinophagaceae</taxon>
        <taxon>Chitinophaga</taxon>
    </lineage>
</organism>
<proteinExistence type="predicted"/>
<accession>A0ABS7GCE3</accession>
<reference evidence="1 2" key="1">
    <citation type="submission" date="2021-08" db="EMBL/GenBank/DDBJ databases">
        <title>The genome sequence of Chitinophaga sp. B61.</title>
        <authorList>
            <person name="Zhang X."/>
        </authorList>
    </citation>
    <scope>NUCLEOTIDE SEQUENCE [LARGE SCALE GENOMIC DNA]</scope>
    <source>
        <strain evidence="1 2">B61</strain>
    </source>
</reference>
<dbReference type="RefSeq" id="WP_220250596.1">
    <property type="nucleotide sequence ID" value="NZ_JAICCF010000002.1"/>
</dbReference>
<keyword evidence="2" id="KW-1185">Reference proteome</keyword>
<dbReference type="EMBL" id="JAICCF010000002">
    <property type="protein sequence ID" value="MBW8685346.1"/>
    <property type="molecule type" value="Genomic_DNA"/>
</dbReference>
<evidence type="ECO:0000313" key="1">
    <source>
        <dbReference type="EMBL" id="MBW8685346.1"/>
    </source>
</evidence>
<sequence>MRRLLWLMLLLAACTSSTRSEKEEKDRIGTITSRILSEMNMFAFRPLQLEGDIRQISEITSIATAVDNHTRRDTIRREYIFREGMLHQVATASRRMQADTLTIRYDATGRISALIHSDNAQTYSTETYRYDTAGRYVEKADRIYSEASKSTYRYSQARDTIWIARYPEGKQYRLLVQQRGDTITTVQDELPQTAESIKIIEQYDLSNQPVITALYLGGVQQYKTLKQYDKYGNMIVATRYAGDQVRSRDTTSYVYDKKGNWTSKTVKEQYKRQTTVITRKIVYR</sequence>
<evidence type="ECO:0008006" key="3">
    <source>
        <dbReference type="Google" id="ProtNLM"/>
    </source>
</evidence>
<dbReference type="Gene3D" id="2.180.10.10">
    <property type="entry name" value="RHS repeat-associated core"/>
    <property type="match status" value="1"/>
</dbReference>